<keyword evidence="4 17" id="KW-0812">Transmembrane</keyword>
<evidence type="ECO:0000256" key="16">
    <source>
        <dbReference type="SAM" id="MobiDB-lite"/>
    </source>
</evidence>
<accession>A0AAV0AMP3</accession>
<comment type="similarity">
    <text evidence="2">Belongs to the glycosyl hydrolase 5 (cellulase A) family.</text>
</comment>
<keyword evidence="11" id="KW-0961">Cell wall biogenesis/degradation</keyword>
<evidence type="ECO:0000256" key="6">
    <source>
        <dbReference type="ARBA" id="ARBA00022968"/>
    </source>
</evidence>
<dbReference type="FunFam" id="3.20.20.80:FF:000033">
    <property type="entry name" value="Glucan 1,3-beta-glucosidase A"/>
    <property type="match status" value="1"/>
</dbReference>
<evidence type="ECO:0000259" key="18">
    <source>
        <dbReference type="Pfam" id="PF00150"/>
    </source>
</evidence>
<feature type="domain" description="Glycoside hydrolase family 5" evidence="18">
    <location>
        <begin position="293"/>
        <end position="447"/>
    </location>
</feature>
<comment type="subcellular location">
    <subcellularLocation>
        <location evidence="1">Cell membrane</location>
        <topology evidence="1">Single-pass type II membrane protein</topology>
    </subcellularLocation>
</comment>
<evidence type="ECO:0000256" key="10">
    <source>
        <dbReference type="ARBA" id="ARBA00023295"/>
    </source>
</evidence>
<dbReference type="EC" id="3.2.1.58" evidence="14"/>
<keyword evidence="20" id="KW-1185">Reference proteome</keyword>
<keyword evidence="10" id="KW-0326">Glycosidase</keyword>
<dbReference type="Pfam" id="PF00150">
    <property type="entry name" value="Cellulase"/>
    <property type="match status" value="1"/>
</dbReference>
<feature type="region of interest" description="Disordered" evidence="16">
    <location>
        <begin position="58"/>
        <end position="87"/>
    </location>
</feature>
<evidence type="ECO:0000256" key="12">
    <source>
        <dbReference type="ARBA" id="ARBA00036824"/>
    </source>
</evidence>
<dbReference type="SUPFAM" id="SSF51445">
    <property type="entry name" value="(Trans)glycosidases"/>
    <property type="match status" value="1"/>
</dbReference>
<protein>
    <recommendedName>
        <fullName evidence="14">glucan 1,3-beta-glucosidase</fullName>
        <ecNumber evidence="14">3.2.1.58</ecNumber>
    </recommendedName>
    <alternativeName>
        <fullName evidence="15">Exo-1,3-beta-glucanase D</fullName>
    </alternativeName>
</protein>
<evidence type="ECO:0000256" key="7">
    <source>
        <dbReference type="ARBA" id="ARBA00022989"/>
    </source>
</evidence>
<evidence type="ECO:0000256" key="2">
    <source>
        <dbReference type="ARBA" id="ARBA00005641"/>
    </source>
</evidence>
<comment type="function">
    <text evidence="13">Glucosidase involved in the degradation of cellulosic biomass. Active on lichenan.</text>
</comment>
<evidence type="ECO:0000256" key="8">
    <source>
        <dbReference type="ARBA" id="ARBA00023136"/>
    </source>
</evidence>
<dbReference type="GO" id="GO:0071555">
    <property type="term" value="P:cell wall organization"/>
    <property type="evidence" value="ECO:0007669"/>
    <property type="project" value="UniProtKB-KW"/>
</dbReference>
<dbReference type="InterPro" id="IPR050386">
    <property type="entry name" value="Glycosyl_hydrolase_5"/>
</dbReference>
<keyword evidence="3" id="KW-1003">Cell membrane</keyword>
<evidence type="ECO:0000313" key="20">
    <source>
        <dbReference type="Proteomes" id="UP001153365"/>
    </source>
</evidence>
<evidence type="ECO:0000256" key="11">
    <source>
        <dbReference type="ARBA" id="ARBA00023316"/>
    </source>
</evidence>
<dbReference type="PANTHER" id="PTHR31297:SF34">
    <property type="entry name" value="GLUCAN 1,3-BETA-GLUCOSIDASE 2"/>
    <property type="match status" value="1"/>
</dbReference>
<keyword evidence="5 19" id="KW-0378">Hydrolase</keyword>
<evidence type="ECO:0000256" key="14">
    <source>
        <dbReference type="ARBA" id="ARBA00038929"/>
    </source>
</evidence>
<keyword evidence="6" id="KW-0735">Signal-anchor</keyword>
<name>A0AAV0AMP3_PHAPC</name>
<feature type="transmembrane region" description="Helical" evidence="17">
    <location>
        <begin position="129"/>
        <end position="152"/>
    </location>
</feature>
<comment type="caution">
    <text evidence="19">The sequence shown here is derived from an EMBL/GenBank/DDBJ whole genome shotgun (WGS) entry which is preliminary data.</text>
</comment>
<gene>
    <name evidence="19" type="ORF">PPACK8108_LOCUS4803</name>
</gene>
<evidence type="ECO:0000256" key="17">
    <source>
        <dbReference type="SAM" id="Phobius"/>
    </source>
</evidence>
<evidence type="ECO:0000256" key="4">
    <source>
        <dbReference type="ARBA" id="ARBA00022692"/>
    </source>
</evidence>
<proteinExistence type="inferred from homology"/>
<dbReference type="PANTHER" id="PTHR31297">
    <property type="entry name" value="GLUCAN ENDO-1,6-BETA-GLUCOSIDASE B"/>
    <property type="match status" value="1"/>
</dbReference>
<dbReference type="Gene3D" id="3.20.20.80">
    <property type="entry name" value="Glycosidases"/>
    <property type="match status" value="1"/>
</dbReference>
<keyword evidence="8 17" id="KW-0472">Membrane</keyword>
<dbReference type="GO" id="GO:0009251">
    <property type="term" value="P:glucan catabolic process"/>
    <property type="evidence" value="ECO:0007669"/>
    <property type="project" value="TreeGrafter"/>
</dbReference>
<dbReference type="GO" id="GO:0005576">
    <property type="term" value="C:extracellular region"/>
    <property type="evidence" value="ECO:0007669"/>
    <property type="project" value="TreeGrafter"/>
</dbReference>
<evidence type="ECO:0000256" key="3">
    <source>
        <dbReference type="ARBA" id="ARBA00022475"/>
    </source>
</evidence>
<evidence type="ECO:0000256" key="9">
    <source>
        <dbReference type="ARBA" id="ARBA00023180"/>
    </source>
</evidence>
<dbReference type="AlphaFoldDB" id="A0AAV0AMP3"/>
<keyword evidence="9" id="KW-0325">Glycoprotein</keyword>
<keyword evidence="7 17" id="KW-1133">Transmembrane helix</keyword>
<dbReference type="GO" id="GO:0004338">
    <property type="term" value="F:glucan exo-1,3-beta-glucosidase activity"/>
    <property type="evidence" value="ECO:0007669"/>
    <property type="project" value="UniProtKB-EC"/>
</dbReference>
<dbReference type="Proteomes" id="UP001153365">
    <property type="component" value="Unassembled WGS sequence"/>
</dbReference>
<dbReference type="EMBL" id="CALTRL010000937">
    <property type="protein sequence ID" value="CAH7670114.1"/>
    <property type="molecule type" value="Genomic_DNA"/>
</dbReference>
<reference evidence="19" key="1">
    <citation type="submission" date="2022-06" db="EMBL/GenBank/DDBJ databases">
        <authorList>
            <consortium name="SYNGENTA / RWTH Aachen University"/>
        </authorList>
    </citation>
    <scope>NUCLEOTIDE SEQUENCE</scope>
</reference>
<evidence type="ECO:0000256" key="5">
    <source>
        <dbReference type="ARBA" id="ARBA00022801"/>
    </source>
</evidence>
<comment type="catalytic activity">
    <reaction evidence="12">
        <text>Successive hydrolysis of beta-D-glucose units from the non-reducing ends of (1-&gt;3)-beta-D-glucans, releasing alpha-glucose.</text>
        <dbReference type="EC" id="3.2.1.58"/>
    </reaction>
</comment>
<evidence type="ECO:0000256" key="13">
    <source>
        <dbReference type="ARBA" id="ARBA00037126"/>
    </source>
</evidence>
<dbReference type="InterPro" id="IPR001547">
    <property type="entry name" value="Glyco_hydro_5"/>
</dbReference>
<dbReference type="GO" id="GO:0005886">
    <property type="term" value="C:plasma membrane"/>
    <property type="evidence" value="ECO:0007669"/>
    <property type="project" value="UniProtKB-SubCell"/>
</dbReference>
<dbReference type="InterPro" id="IPR017853">
    <property type="entry name" value="GH"/>
</dbReference>
<dbReference type="GO" id="GO:0009986">
    <property type="term" value="C:cell surface"/>
    <property type="evidence" value="ECO:0007669"/>
    <property type="project" value="TreeGrafter"/>
</dbReference>
<evidence type="ECO:0000313" key="19">
    <source>
        <dbReference type="EMBL" id="CAH7670114.1"/>
    </source>
</evidence>
<organism evidence="19 20">
    <name type="scientific">Phakopsora pachyrhizi</name>
    <name type="common">Asian soybean rust disease fungus</name>
    <dbReference type="NCBI Taxonomy" id="170000"/>
    <lineage>
        <taxon>Eukaryota</taxon>
        <taxon>Fungi</taxon>
        <taxon>Dikarya</taxon>
        <taxon>Basidiomycota</taxon>
        <taxon>Pucciniomycotina</taxon>
        <taxon>Pucciniomycetes</taxon>
        <taxon>Pucciniales</taxon>
        <taxon>Phakopsoraceae</taxon>
        <taxon>Phakopsora</taxon>
    </lineage>
</organism>
<evidence type="ECO:0000256" key="15">
    <source>
        <dbReference type="ARBA" id="ARBA00041260"/>
    </source>
</evidence>
<evidence type="ECO:0000256" key="1">
    <source>
        <dbReference type="ARBA" id="ARBA00004401"/>
    </source>
</evidence>
<sequence>MAETTQLNSEQAQIYLEPPVDDILHTIDPATTAPRFLGSTLGDYRPVSGISSFNGSTDGSAGYDDLNDQTSPFVPKDNTYDSTQPSTNYETVATGMDSFQSDAKGAEGRSTTVAARNFGDITRQKRRNFIIGALALVALVIIALAAILGGVFGSRRANSSNEADGSLSSAINSGNGGGAVNSAHNKLWGVGGDTIKMEDGTSFVYNNTLGGTWVSIPLNDTAKPQGDQPALNEPWDYSKNRILGVNLGGWLVLEPFIVPSIFEPFADSSNPAVDEWTLCESLGSKAAETLENHYRSFITEKDFAQIAAAGLNWIRLPVGWWMIETYSGEPFVSGVSFKYFQKAAAWARKYGLRINLDLHAIPGSQNGWNHSGRLGKVGFLNGVMGVANSQRAMNYVRTLAQFISQPQYSNVFPMFSVLNEALVSVIGADAIRSWYYQVYQMLRSIGGIGEGKGPFMAIHDGFGGPGAGQRGWDGFLQGADRLGLDTHHYFCFNAQNTDSIETTSSRACTQLTPSVSQTLDGFGLLVFGEYSLAINDCGLYLNNIGAGSRFEGSFPTEAAPDPQFKRLGSCDAWSDDSQWTQETKQAFADFAAAQQDSMRNSFFWTWKIGSSIKQRTQPNPMWSYLNGLQKGYIRPDARSSNGKCLDITAVQGGKSPLQPWSGTLASWKTGGTGAGNIAPSQTTQYSQFPPAVIFGASGGNTYPATALPSYVRTGTPVTLAPLPLSTGSKSINMGSGWAQPADNAKWWVPQSGCNYPDPWNGVNAAIPTPVCGAGQT</sequence>